<sequence length="402" mass="40975">MHRIDTPTAQVDKFGAGKNGFTRGNPQTGVPATALDDDYFDAVQEELAGVVEAAGFALNKANRAQLLTAIQHLITLGIPELKDASLTQKGIVQLSNATNSTSETLAATPKAVRAVDIASLKIANNLSEITTAGAAAVAQTLANLGLGDVAHLPQLTGIVGTARNAKMSIPAASTTATFNADELIVQVGWGGRQYKLSGFSKTINLSVVGAGGMDTGTAPATGYVALYAIYNPTSGATAMLAVNATSAPAPEVYGGANMPAGYTASALVSVWGTSSGQFVVGHQIGRHIGIISNQLYSTTGSVLSYSGISLATAVPPNGKKANMQIVASQTSPNTSIQLFLASTAEGVGAIYAISSSFSSGSSSTATSTGYAELNIIGVQTLYFKMANTVTATYTFICGGYEI</sequence>
<keyword evidence="3" id="KW-1185">Reference proteome</keyword>
<protein>
    <submittedName>
        <fullName evidence="2">Tail fiber protein</fullName>
    </submittedName>
</protein>
<evidence type="ECO:0000313" key="3">
    <source>
        <dbReference type="Proteomes" id="UP000041601"/>
    </source>
</evidence>
<dbReference type="InterPro" id="IPR005068">
    <property type="entry name" value="Phage_lambda_Stf-r2"/>
</dbReference>
<gene>
    <name evidence="2" type="ORF">ERS137959_02670</name>
</gene>
<evidence type="ECO:0000256" key="1">
    <source>
        <dbReference type="SAM" id="MobiDB-lite"/>
    </source>
</evidence>
<dbReference type="Proteomes" id="UP000041601">
    <property type="component" value="Unassembled WGS sequence"/>
</dbReference>
<reference evidence="2 3" key="1">
    <citation type="submission" date="2015-03" db="EMBL/GenBank/DDBJ databases">
        <authorList>
            <consortium name="Pathogen Informatics"/>
            <person name="Murphy D."/>
        </authorList>
    </citation>
    <scope>NUCLEOTIDE SEQUENCE [LARGE SCALE GENOMIC DNA]</scope>
    <source>
        <strain evidence="2 3">IP05342</strain>
    </source>
</reference>
<feature type="region of interest" description="Disordered" evidence="1">
    <location>
        <begin position="1"/>
        <end position="28"/>
    </location>
</feature>
<dbReference type="Pfam" id="PF03406">
    <property type="entry name" value="Phage_fiber_2"/>
    <property type="match status" value="1"/>
</dbReference>
<proteinExistence type="predicted"/>
<organism evidence="2 3">
    <name type="scientific">Yersinia enterocolitica</name>
    <dbReference type="NCBI Taxonomy" id="630"/>
    <lineage>
        <taxon>Bacteria</taxon>
        <taxon>Pseudomonadati</taxon>
        <taxon>Pseudomonadota</taxon>
        <taxon>Gammaproteobacteria</taxon>
        <taxon>Enterobacterales</taxon>
        <taxon>Yersiniaceae</taxon>
        <taxon>Yersinia</taxon>
    </lineage>
</organism>
<accession>A0ABM9S2F3</accession>
<dbReference type="RefSeq" id="WP_229765237.1">
    <property type="nucleotide sequence ID" value="NZ_CPXJ01000032.1"/>
</dbReference>
<name>A0ABM9S2F3_YEREN</name>
<dbReference type="EMBL" id="CPXJ01000032">
    <property type="protein sequence ID" value="CND96564.1"/>
    <property type="molecule type" value="Genomic_DNA"/>
</dbReference>
<comment type="caution">
    <text evidence="2">The sequence shown here is derived from an EMBL/GenBank/DDBJ whole genome shotgun (WGS) entry which is preliminary data.</text>
</comment>
<evidence type="ECO:0000313" key="2">
    <source>
        <dbReference type="EMBL" id="CND96564.1"/>
    </source>
</evidence>